<accession>A0A397H4N0</accession>
<dbReference type="AlphaFoldDB" id="A0A397H4N0"/>
<dbReference type="FunFam" id="3.40.50.300:FF:000083">
    <property type="entry name" value="ATP-dependent RNA helicase DOB1"/>
    <property type="match status" value="1"/>
</dbReference>
<dbReference type="Gene3D" id="3.40.50.300">
    <property type="entry name" value="P-loop containing nucleotide triphosphate hydrolases"/>
    <property type="match status" value="1"/>
</dbReference>
<dbReference type="GO" id="GO:0003676">
    <property type="term" value="F:nucleic acid binding"/>
    <property type="evidence" value="ECO:0007669"/>
    <property type="project" value="InterPro"/>
</dbReference>
<evidence type="ECO:0000256" key="5">
    <source>
        <dbReference type="SAM" id="MobiDB-lite"/>
    </source>
</evidence>
<evidence type="ECO:0000256" key="1">
    <source>
        <dbReference type="ARBA" id="ARBA00022741"/>
    </source>
</evidence>
<dbReference type="InterPro" id="IPR027417">
    <property type="entry name" value="P-loop_NTPase"/>
</dbReference>
<dbReference type="GO" id="GO:0005524">
    <property type="term" value="F:ATP binding"/>
    <property type="evidence" value="ECO:0007669"/>
    <property type="project" value="UniProtKB-KW"/>
</dbReference>
<evidence type="ECO:0000256" key="4">
    <source>
        <dbReference type="ARBA" id="ARBA00022840"/>
    </source>
</evidence>
<dbReference type="InterPro" id="IPR014001">
    <property type="entry name" value="Helicase_ATP-bd"/>
</dbReference>
<keyword evidence="2" id="KW-0378">Hydrolase</keyword>
<dbReference type="PROSITE" id="PS51192">
    <property type="entry name" value="HELICASE_ATP_BIND_1"/>
    <property type="match status" value="1"/>
</dbReference>
<dbReference type="EMBL" id="PQFF01000369">
    <property type="protein sequence ID" value="RHZ55360.1"/>
    <property type="molecule type" value="Genomic_DNA"/>
</dbReference>
<reference evidence="7 8" key="1">
    <citation type="submission" date="2018-08" db="EMBL/GenBank/DDBJ databases">
        <title>Genome and evolution of the arbuscular mycorrhizal fungus Diversispora epigaea (formerly Glomus versiforme) and its bacterial endosymbionts.</title>
        <authorList>
            <person name="Sun X."/>
            <person name="Fei Z."/>
            <person name="Harrison M."/>
        </authorList>
    </citation>
    <scope>NUCLEOTIDE SEQUENCE [LARGE SCALE GENOMIC DNA]</scope>
    <source>
        <strain evidence="7 8">IT104</strain>
    </source>
</reference>
<dbReference type="OrthoDB" id="2393965at2759"/>
<dbReference type="PANTHER" id="PTHR12131:SF7">
    <property type="entry name" value="EXOSOME RNA HELICASE MTR4"/>
    <property type="match status" value="1"/>
</dbReference>
<dbReference type="GO" id="GO:0004386">
    <property type="term" value="F:helicase activity"/>
    <property type="evidence" value="ECO:0007669"/>
    <property type="project" value="UniProtKB-KW"/>
</dbReference>
<organism evidence="7 8">
    <name type="scientific">Diversispora epigaea</name>
    <dbReference type="NCBI Taxonomy" id="1348612"/>
    <lineage>
        <taxon>Eukaryota</taxon>
        <taxon>Fungi</taxon>
        <taxon>Fungi incertae sedis</taxon>
        <taxon>Mucoromycota</taxon>
        <taxon>Glomeromycotina</taxon>
        <taxon>Glomeromycetes</taxon>
        <taxon>Diversisporales</taxon>
        <taxon>Diversisporaceae</taxon>
        <taxon>Diversispora</taxon>
    </lineage>
</organism>
<keyword evidence="4" id="KW-0067">ATP-binding</keyword>
<sequence>MSHDESSYQDEITSNESFTTGDGEIEPILTDNFAEETISEIKDSQIPENEHLILSHQVRHQVALPPNYPYIPISQHAPPSEPARTYPFELDPFQKVAIASIERSESILVSAHTSAGKTVVAEYAIAKSLRDRQRVIYTSPIKALSNQKFRELEAAFGDVGLITGDTTINPNASCLVMTTEILLTMLYRGNDIILREVSWVIFDEIHYMRDKVRGVVWEETIILLPHQIHFIFLSATIPNAMEFAEWICKIHAQPCHVVYTDFRPTPLQHYIYPCGGEGIYQVVDELGIFKESSFLQATRLLVPESIMEYNKKADDKLRCIWSFGYY</sequence>
<feature type="compositionally biased region" description="Polar residues" evidence="5">
    <location>
        <begin position="9"/>
        <end position="20"/>
    </location>
</feature>
<evidence type="ECO:0000313" key="8">
    <source>
        <dbReference type="Proteomes" id="UP000266861"/>
    </source>
</evidence>
<comment type="caution">
    <text evidence="7">The sequence shown here is derived from an EMBL/GenBank/DDBJ whole genome shotgun (WGS) entry which is preliminary data.</text>
</comment>
<dbReference type="SUPFAM" id="SSF52540">
    <property type="entry name" value="P-loop containing nucleoside triphosphate hydrolases"/>
    <property type="match status" value="1"/>
</dbReference>
<keyword evidence="1" id="KW-0547">Nucleotide-binding</keyword>
<dbReference type="GO" id="GO:0005634">
    <property type="term" value="C:nucleus"/>
    <property type="evidence" value="ECO:0007669"/>
    <property type="project" value="TreeGrafter"/>
</dbReference>
<dbReference type="PANTHER" id="PTHR12131">
    <property type="entry name" value="ATP-DEPENDENT RNA AND DNA HELICASE"/>
    <property type="match status" value="1"/>
</dbReference>
<feature type="region of interest" description="Disordered" evidence="5">
    <location>
        <begin position="1"/>
        <end position="26"/>
    </location>
</feature>
<dbReference type="InterPro" id="IPR011545">
    <property type="entry name" value="DEAD/DEAH_box_helicase_dom"/>
</dbReference>
<keyword evidence="3" id="KW-0347">Helicase</keyword>
<evidence type="ECO:0000256" key="3">
    <source>
        <dbReference type="ARBA" id="ARBA00022806"/>
    </source>
</evidence>
<dbReference type="Proteomes" id="UP000266861">
    <property type="component" value="Unassembled WGS sequence"/>
</dbReference>
<protein>
    <recommendedName>
        <fullName evidence="6">Helicase ATP-binding domain-containing protein</fullName>
    </recommendedName>
</protein>
<feature type="domain" description="Helicase ATP-binding" evidence="6">
    <location>
        <begin position="98"/>
        <end position="255"/>
    </location>
</feature>
<dbReference type="InterPro" id="IPR050699">
    <property type="entry name" value="RNA-DNA_Helicase"/>
</dbReference>
<dbReference type="GO" id="GO:0000460">
    <property type="term" value="P:maturation of 5.8S rRNA"/>
    <property type="evidence" value="ECO:0007669"/>
    <property type="project" value="TreeGrafter"/>
</dbReference>
<proteinExistence type="predicted"/>
<keyword evidence="8" id="KW-1185">Reference proteome</keyword>
<dbReference type="Pfam" id="PF00270">
    <property type="entry name" value="DEAD"/>
    <property type="match status" value="1"/>
</dbReference>
<evidence type="ECO:0000256" key="2">
    <source>
        <dbReference type="ARBA" id="ARBA00022801"/>
    </source>
</evidence>
<evidence type="ECO:0000259" key="6">
    <source>
        <dbReference type="PROSITE" id="PS51192"/>
    </source>
</evidence>
<dbReference type="SMART" id="SM00487">
    <property type="entry name" value="DEXDc"/>
    <property type="match status" value="1"/>
</dbReference>
<dbReference type="CDD" id="cd18024">
    <property type="entry name" value="DEXHc_Mtr4-like"/>
    <property type="match status" value="1"/>
</dbReference>
<name>A0A397H4N0_9GLOM</name>
<gene>
    <name evidence="7" type="ORF">Glove_416g4</name>
</gene>
<evidence type="ECO:0000313" key="7">
    <source>
        <dbReference type="EMBL" id="RHZ55360.1"/>
    </source>
</evidence>
<dbReference type="STRING" id="1348612.A0A397H4N0"/>
<dbReference type="GO" id="GO:0016787">
    <property type="term" value="F:hydrolase activity"/>
    <property type="evidence" value="ECO:0007669"/>
    <property type="project" value="UniProtKB-KW"/>
</dbReference>